<evidence type="ECO:0000256" key="1">
    <source>
        <dbReference type="ARBA" id="ARBA00003217"/>
    </source>
</evidence>
<feature type="chain" id="PRO_5009251014" description="serine-type D-Ala-D-Ala carboxypeptidase" evidence="16">
    <location>
        <begin position="23"/>
        <end position="406"/>
    </location>
</feature>
<feature type="signal peptide" evidence="16">
    <location>
        <begin position="1"/>
        <end position="22"/>
    </location>
</feature>
<feature type="active site" description="Acyl-ester intermediate" evidence="13">
    <location>
        <position position="74"/>
    </location>
</feature>
<evidence type="ECO:0000256" key="13">
    <source>
        <dbReference type="PIRSR" id="PIRSR618044-1"/>
    </source>
</evidence>
<evidence type="ECO:0000256" key="12">
    <source>
        <dbReference type="ARBA" id="ARBA00034000"/>
    </source>
</evidence>
<evidence type="ECO:0000256" key="15">
    <source>
        <dbReference type="RuleBase" id="RU004016"/>
    </source>
</evidence>
<proteinExistence type="inferred from homology"/>
<keyword evidence="7 16" id="KW-0732">Signal</keyword>
<keyword evidence="5" id="KW-0121">Carboxypeptidase</keyword>
<keyword evidence="11" id="KW-0961">Cell wall biogenesis/degradation</keyword>
<dbReference type="EMBL" id="LT629705">
    <property type="protein sequence ID" value="SDP18911.1"/>
    <property type="molecule type" value="Genomic_DNA"/>
</dbReference>
<comment type="function">
    <text evidence="1">Removes C-terminal D-alanyl residues from sugar-peptide cell wall precursors.</text>
</comment>
<evidence type="ECO:0000313" key="18">
    <source>
        <dbReference type="EMBL" id="SDP18911.1"/>
    </source>
</evidence>
<comment type="catalytic activity">
    <reaction evidence="12">
        <text>Preferential cleavage: (Ac)2-L-Lys-D-Ala-|-D-Ala. Also transpeptidation of peptidyl-alanyl moieties that are N-acyl substituents of D-alanine.</text>
        <dbReference type="EC" id="3.4.16.4"/>
    </reaction>
</comment>
<comment type="pathway">
    <text evidence="2">Cell wall biogenesis; peptidoglycan biosynthesis.</text>
</comment>
<evidence type="ECO:0000256" key="7">
    <source>
        <dbReference type="ARBA" id="ARBA00022729"/>
    </source>
</evidence>
<gene>
    <name evidence="18" type="ORF">SAMN04489798_4956</name>
</gene>
<evidence type="ECO:0000256" key="14">
    <source>
        <dbReference type="PIRSR" id="PIRSR618044-2"/>
    </source>
</evidence>
<dbReference type="GO" id="GO:0008360">
    <property type="term" value="P:regulation of cell shape"/>
    <property type="evidence" value="ECO:0007669"/>
    <property type="project" value="UniProtKB-KW"/>
</dbReference>
<evidence type="ECO:0000256" key="4">
    <source>
        <dbReference type="ARBA" id="ARBA00012448"/>
    </source>
</evidence>
<accession>A0A1H0QNG6</accession>
<evidence type="ECO:0000256" key="9">
    <source>
        <dbReference type="ARBA" id="ARBA00022960"/>
    </source>
</evidence>
<dbReference type="AlphaFoldDB" id="A0A1H0QNG6"/>
<dbReference type="InterPro" id="IPR001967">
    <property type="entry name" value="Peptidase_S11_N"/>
</dbReference>
<evidence type="ECO:0000256" key="10">
    <source>
        <dbReference type="ARBA" id="ARBA00022984"/>
    </source>
</evidence>
<dbReference type="InterPro" id="IPR012907">
    <property type="entry name" value="Peptidase_S11_C"/>
</dbReference>
<dbReference type="PANTHER" id="PTHR21581">
    <property type="entry name" value="D-ALANYL-D-ALANINE CARBOXYPEPTIDASE"/>
    <property type="match status" value="1"/>
</dbReference>
<dbReference type="PANTHER" id="PTHR21581:SF6">
    <property type="entry name" value="TRAFFICKING PROTEIN PARTICLE COMPLEX SUBUNIT 12"/>
    <property type="match status" value="1"/>
</dbReference>
<dbReference type="GO" id="GO:0009252">
    <property type="term" value="P:peptidoglycan biosynthetic process"/>
    <property type="evidence" value="ECO:0007669"/>
    <property type="project" value="UniProtKB-UniPathway"/>
</dbReference>
<evidence type="ECO:0000256" key="5">
    <source>
        <dbReference type="ARBA" id="ARBA00022645"/>
    </source>
</evidence>
<organism evidence="18 19">
    <name type="scientific">Pseudomonas arsenicoxydans</name>
    <dbReference type="NCBI Taxonomy" id="702115"/>
    <lineage>
        <taxon>Bacteria</taxon>
        <taxon>Pseudomonadati</taxon>
        <taxon>Pseudomonadota</taxon>
        <taxon>Gammaproteobacteria</taxon>
        <taxon>Pseudomonadales</taxon>
        <taxon>Pseudomonadaceae</taxon>
        <taxon>Pseudomonas</taxon>
    </lineage>
</organism>
<sequence length="406" mass="44246">MKHPKLRLTLILACSFLTPVWAAPIPTPSPVSPTARAMIPAPPQLSAKSWVLMDAVTGTIIGSQNADMHLPPASLTKLMTVYVATNEIQAGRLKLDDTVTVSENAWKTGGSRMFLVPGAIVPVHDLLRGVVIDSGNDASVALSEHIAGSEDAFAGLMNATANKLGLTDTHFMNPTGLPAPGHYSSARDMARLARAIINDESAYYSLYAHKYFTWNSIRQPNRNLLLWRDPSVDGLKTGHTEEAGYCMVTSALRDGRRLISAVFGSTTMSNRAEDAQKILNYGFRFFETKTFKQGGQVLATPRLWKGEKNVISVGLLNDVTLTLPKNSNRKIETRLRINNALEAPIAVGDVVGSFELYDGENKLTTQSLIALEAGEAGGWWTRTWDAFHLFFAGLFDVKDDTGEVKA</sequence>
<comment type="similarity">
    <text evidence="3 15">Belongs to the peptidase S11 family.</text>
</comment>
<dbReference type="SUPFAM" id="SSF56601">
    <property type="entry name" value="beta-lactamase/transpeptidase-like"/>
    <property type="match status" value="1"/>
</dbReference>
<dbReference type="SMART" id="SM00936">
    <property type="entry name" value="PBP5_C"/>
    <property type="match status" value="1"/>
</dbReference>
<dbReference type="Pfam" id="PF00768">
    <property type="entry name" value="Peptidase_S11"/>
    <property type="match status" value="1"/>
</dbReference>
<dbReference type="SUPFAM" id="SSF69189">
    <property type="entry name" value="Penicillin-binding protein associated domain"/>
    <property type="match status" value="1"/>
</dbReference>
<protein>
    <recommendedName>
        <fullName evidence="4">serine-type D-Ala-D-Ala carboxypeptidase</fullName>
        <ecNumber evidence="4">3.4.16.4</ecNumber>
    </recommendedName>
</protein>
<evidence type="ECO:0000313" key="19">
    <source>
        <dbReference type="Proteomes" id="UP000198827"/>
    </source>
</evidence>
<feature type="binding site" evidence="14">
    <location>
        <position position="236"/>
    </location>
    <ligand>
        <name>substrate</name>
    </ligand>
</feature>
<dbReference type="Pfam" id="PF07943">
    <property type="entry name" value="PBP5_C"/>
    <property type="match status" value="1"/>
</dbReference>
<dbReference type="GO" id="GO:0009002">
    <property type="term" value="F:serine-type D-Ala-D-Ala carboxypeptidase activity"/>
    <property type="evidence" value="ECO:0007669"/>
    <property type="project" value="UniProtKB-EC"/>
</dbReference>
<dbReference type="Proteomes" id="UP000198827">
    <property type="component" value="Chromosome I"/>
</dbReference>
<evidence type="ECO:0000256" key="3">
    <source>
        <dbReference type="ARBA" id="ARBA00007164"/>
    </source>
</evidence>
<feature type="domain" description="Peptidase S11 D-Ala-D-Ala carboxypeptidase A C-terminal" evidence="17">
    <location>
        <begin position="286"/>
        <end position="376"/>
    </location>
</feature>
<dbReference type="Gene3D" id="2.60.410.10">
    <property type="entry name" value="D-Ala-D-Ala carboxypeptidase, C-terminal domain"/>
    <property type="match status" value="1"/>
</dbReference>
<feature type="active site" evidence="13">
    <location>
        <position position="134"/>
    </location>
</feature>
<dbReference type="PRINTS" id="PR00725">
    <property type="entry name" value="DADACBPTASE1"/>
</dbReference>
<evidence type="ECO:0000256" key="8">
    <source>
        <dbReference type="ARBA" id="ARBA00022801"/>
    </source>
</evidence>
<keyword evidence="6" id="KW-0645">Protease</keyword>
<dbReference type="InterPro" id="IPR012338">
    <property type="entry name" value="Beta-lactam/transpept-like"/>
</dbReference>
<evidence type="ECO:0000259" key="17">
    <source>
        <dbReference type="SMART" id="SM00936"/>
    </source>
</evidence>
<keyword evidence="9" id="KW-0133">Cell shape</keyword>
<evidence type="ECO:0000256" key="6">
    <source>
        <dbReference type="ARBA" id="ARBA00022670"/>
    </source>
</evidence>
<dbReference type="GO" id="GO:0071555">
    <property type="term" value="P:cell wall organization"/>
    <property type="evidence" value="ECO:0007669"/>
    <property type="project" value="UniProtKB-KW"/>
</dbReference>
<dbReference type="UniPathway" id="UPA00219"/>
<dbReference type="InterPro" id="IPR018044">
    <property type="entry name" value="Peptidase_S11"/>
</dbReference>
<name>A0A1H0QNG6_9PSED</name>
<evidence type="ECO:0000256" key="11">
    <source>
        <dbReference type="ARBA" id="ARBA00023316"/>
    </source>
</evidence>
<evidence type="ECO:0000256" key="16">
    <source>
        <dbReference type="SAM" id="SignalP"/>
    </source>
</evidence>
<feature type="active site" description="Proton acceptor" evidence="13">
    <location>
        <position position="77"/>
    </location>
</feature>
<dbReference type="InterPro" id="IPR037167">
    <property type="entry name" value="Peptidase_S11_C_sf"/>
</dbReference>
<dbReference type="Gene3D" id="3.40.710.10">
    <property type="entry name" value="DD-peptidase/beta-lactamase superfamily"/>
    <property type="match status" value="1"/>
</dbReference>
<keyword evidence="10" id="KW-0573">Peptidoglycan synthesis</keyword>
<keyword evidence="8" id="KW-0378">Hydrolase</keyword>
<dbReference type="GO" id="GO:0006508">
    <property type="term" value="P:proteolysis"/>
    <property type="evidence" value="ECO:0007669"/>
    <property type="project" value="UniProtKB-KW"/>
</dbReference>
<reference evidence="18 19" key="1">
    <citation type="submission" date="2016-10" db="EMBL/GenBank/DDBJ databases">
        <authorList>
            <person name="de Groot N.N."/>
        </authorList>
    </citation>
    <scope>NUCLEOTIDE SEQUENCE [LARGE SCALE GENOMIC DNA]</scope>
    <source>
        <strain evidence="18 19">CECT 7543</strain>
    </source>
</reference>
<dbReference type="EC" id="3.4.16.4" evidence="4"/>
<evidence type="ECO:0000256" key="2">
    <source>
        <dbReference type="ARBA" id="ARBA00004752"/>
    </source>
</evidence>
<dbReference type="InterPro" id="IPR015956">
    <property type="entry name" value="Peniciliin-bd_prot_C_sf"/>
</dbReference>